<name>A0A095YTD4_9BURK</name>
<protein>
    <submittedName>
        <fullName evidence="1">Uncharacterized protein</fullName>
    </submittedName>
</protein>
<dbReference type="EMBL" id="JRNI01000088">
    <property type="protein sequence ID" value="KGF25695.1"/>
    <property type="molecule type" value="Genomic_DNA"/>
</dbReference>
<evidence type="ECO:0000313" key="1">
    <source>
        <dbReference type="EMBL" id="KGF25695.1"/>
    </source>
</evidence>
<reference evidence="1 2" key="1">
    <citation type="submission" date="2014-07" db="EMBL/GenBank/DDBJ databases">
        <authorList>
            <person name="McCorrison J."/>
            <person name="Sanka R."/>
            <person name="Torralba M."/>
            <person name="Gillis M."/>
            <person name="Haft D.H."/>
            <person name="Methe B."/>
            <person name="Sutton G."/>
            <person name="Nelson K.E."/>
        </authorList>
    </citation>
    <scope>NUCLEOTIDE SEQUENCE [LARGE SCALE GENOMIC DNA]</scope>
    <source>
        <strain evidence="1 2">DNF00040</strain>
    </source>
</reference>
<keyword evidence="2" id="KW-1185">Reference proteome</keyword>
<dbReference type="Proteomes" id="UP000029629">
    <property type="component" value="Unassembled WGS sequence"/>
</dbReference>
<organism evidence="1 2">
    <name type="scientific">Oligella urethralis DNF00040</name>
    <dbReference type="NCBI Taxonomy" id="1401065"/>
    <lineage>
        <taxon>Bacteria</taxon>
        <taxon>Pseudomonadati</taxon>
        <taxon>Pseudomonadota</taxon>
        <taxon>Betaproteobacteria</taxon>
        <taxon>Burkholderiales</taxon>
        <taxon>Alcaligenaceae</taxon>
        <taxon>Oligella</taxon>
    </lineage>
</organism>
<gene>
    <name evidence="1" type="ORF">HMPREF2130_10880</name>
</gene>
<sequence length="91" mass="10396">MYLISQKARIFMKKTTNAQTEHSKKLRGDTANKHNATAIAEGKRKRLSYLGKTELVDETRERIKSLSENQGVSGLETISRLLDFYDKHNNA</sequence>
<comment type="caution">
    <text evidence="1">The sequence shown here is derived from an EMBL/GenBank/DDBJ whole genome shotgun (WGS) entry which is preliminary data.</text>
</comment>
<evidence type="ECO:0000313" key="2">
    <source>
        <dbReference type="Proteomes" id="UP000029629"/>
    </source>
</evidence>
<accession>A0A095YTD4</accession>
<dbReference type="AlphaFoldDB" id="A0A095YTD4"/>
<proteinExistence type="predicted"/>